<protein>
    <submittedName>
        <fullName evidence="2">Uncharacterized protein</fullName>
    </submittedName>
</protein>
<dbReference type="RefSeq" id="WP_181578896.1">
    <property type="nucleotide sequence ID" value="NZ_CP059399.1"/>
</dbReference>
<dbReference type="EMBL" id="CP059399">
    <property type="protein sequence ID" value="QLY27688.1"/>
    <property type="molecule type" value="Genomic_DNA"/>
</dbReference>
<name>A0A7D6Z641_9NOCA</name>
<gene>
    <name evidence="2" type="ORF">H0264_19675</name>
</gene>
<evidence type="ECO:0000313" key="3">
    <source>
        <dbReference type="Proteomes" id="UP000515512"/>
    </source>
</evidence>
<sequence length="110" mass="11837">MGGKLSIVRVVGPVLGALAFAGWAAVGAYLFVLANFATADTRCGEFTRTPRIDAEGVSWVLGYGLVWIAPFLVLLLIFRNRLTLILTGIPIVVAAVAVVFLLTHPWSFCF</sequence>
<organism evidence="2 3">
    <name type="scientific">Nocardia huaxiensis</name>
    <dbReference type="NCBI Taxonomy" id="2755382"/>
    <lineage>
        <taxon>Bacteria</taxon>
        <taxon>Bacillati</taxon>
        <taxon>Actinomycetota</taxon>
        <taxon>Actinomycetes</taxon>
        <taxon>Mycobacteriales</taxon>
        <taxon>Nocardiaceae</taxon>
        <taxon>Nocardia</taxon>
    </lineage>
</organism>
<feature type="transmembrane region" description="Helical" evidence="1">
    <location>
        <begin position="12"/>
        <end position="37"/>
    </location>
</feature>
<feature type="transmembrane region" description="Helical" evidence="1">
    <location>
        <begin position="84"/>
        <end position="103"/>
    </location>
</feature>
<keyword evidence="1" id="KW-0812">Transmembrane</keyword>
<accession>A0A7D6Z641</accession>
<dbReference type="AlphaFoldDB" id="A0A7D6Z641"/>
<evidence type="ECO:0000313" key="2">
    <source>
        <dbReference type="EMBL" id="QLY27688.1"/>
    </source>
</evidence>
<keyword evidence="1" id="KW-1133">Transmembrane helix</keyword>
<dbReference type="Proteomes" id="UP000515512">
    <property type="component" value="Chromosome"/>
</dbReference>
<proteinExistence type="predicted"/>
<keyword evidence="1" id="KW-0472">Membrane</keyword>
<evidence type="ECO:0000256" key="1">
    <source>
        <dbReference type="SAM" id="Phobius"/>
    </source>
</evidence>
<keyword evidence="3" id="KW-1185">Reference proteome</keyword>
<reference evidence="2 3" key="1">
    <citation type="submission" date="2020-07" db="EMBL/GenBank/DDBJ databases">
        <authorList>
            <person name="Zhuang K."/>
            <person name="Ran Y."/>
        </authorList>
    </citation>
    <scope>NUCLEOTIDE SEQUENCE [LARGE SCALE GENOMIC DNA]</scope>
    <source>
        <strain evidence="2 3">WCH-YHL-001</strain>
    </source>
</reference>
<feature type="transmembrane region" description="Helical" evidence="1">
    <location>
        <begin position="57"/>
        <end position="77"/>
    </location>
</feature>
<dbReference type="KEGG" id="nhu:H0264_19675"/>